<evidence type="ECO:0000313" key="4">
    <source>
        <dbReference type="EMBL" id="CAL4983853.1"/>
    </source>
</evidence>
<dbReference type="SUPFAM" id="SSF57850">
    <property type="entry name" value="RING/U-box"/>
    <property type="match status" value="1"/>
</dbReference>
<dbReference type="Gene3D" id="3.30.40.10">
    <property type="entry name" value="Zinc/RING finger domain, C3HC4 (zinc finger)"/>
    <property type="match status" value="1"/>
</dbReference>
<dbReference type="PANTHER" id="PTHR22765">
    <property type="entry name" value="RING FINGER AND PROTEASE ASSOCIATED DOMAIN-CONTAINING"/>
    <property type="match status" value="1"/>
</dbReference>
<proteinExistence type="predicted"/>
<dbReference type="AlphaFoldDB" id="A0ABC9GYD3"/>
<dbReference type="GO" id="GO:0008270">
    <property type="term" value="F:zinc ion binding"/>
    <property type="evidence" value="ECO:0007669"/>
    <property type="project" value="UniProtKB-KW"/>
</dbReference>
<evidence type="ECO:0000259" key="3">
    <source>
        <dbReference type="PROSITE" id="PS50089"/>
    </source>
</evidence>
<evidence type="ECO:0000313" key="5">
    <source>
        <dbReference type="EMBL" id="CAL4987233.1"/>
    </source>
</evidence>
<evidence type="ECO:0000313" key="6">
    <source>
        <dbReference type="EMBL" id="CAM0147647.1"/>
    </source>
</evidence>
<keyword evidence="1" id="KW-0862">Zinc</keyword>
<dbReference type="InterPro" id="IPR013083">
    <property type="entry name" value="Znf_RING/FYVE/PHD"/>
</dbReference>
<dbReference type="Proteomes" id="UP001497457">
    <property type="component" value="Chromosome 23rd"/>
</dbReference>
<protein>
    <recommendedName>
        <fullName evidence="3">RING-type domain-containing protein</fullName>
    </recommendedName>
</protein>
<dbReference type="CDD" id="cd16454">
    <property type="entry name" value="RING-H2_PA-TM-RING"/>
    <property type="match status" value="1"/>
</dbReference>
<keyword evidence="1" id="KW-0863">Zinc-finger</keyword>
<reference evidence="6" key="1">
    <citation type="submission" date="2024-10" db="EMBL/GenBank/DDBJ databases">
        <authorList>
            <person name="Ryan C."/>
        </authorList>
    </citation>
    <scope>NUCLEOTIDE SEQUENCE [LARGE SCALE GENOMIC DNA]</scope>
</reference>
<organism evidence="6 7">
    <name type="scientific">Urochloa decumbens</name>
    <dbReference type="NCBI Taxonomy" id="240449"/>
    <lineage>
        <taxon>Eukaryota</taxon>
        <taxon>Viridiplantae</taxon>
        <taxon>Streptophyta</taxon>
        <taxon>Embryophyta</taxon>
        <taxon>Tracheophyta</taxon>
        <taxon>Spermatophyta</taxon>
        <taxon>Magnoliopsida</taxon>
        <taxon>Liliopsida</taxon>
        <taxon>Poales</taxon>
        <taxon>Poaceae</taxon>
        <taxon>PACMAD clade</taxon>
        <taxon>Panicoideae</taxon>
        <taxon>Panicodae</taxon>
        <taxon>Paniceae</taxon>
        <taxon>Melinidinae</taxon>
        <taxon>Urochloa</taxon>
    </lineage>
</organism>
<evidence type="ECO:0000256" key="2">
    <source>
        <dbReference type="SAM" id="MobiDB-lite"/>
    </source>
</evidence>
<dbReference type="EMBL" id="OZ075132">
    <property type="protein sequence ID" value="CAL4983853.1"/>
    <property type="molecule type" value="Genomic_DNA"/>
</dbReference>
<feature type="domain" description="RING-type" evidence="3">
    <location>
        <begin position="156"/>
        <end position="195"/>
    </location>
</feature>
<evidence type="ECO:0000313" key="7">
    <source>
        <dbReference type="Proteomes" id="UP001497457"/>
    </source>
</evidence>
<evidence type="ECO:0000256" key="1">
    <source>
        <dbReference type="PROSITE-ProRule" id="PRU00175"/>
    </source>
</evidence>
<dbReference type="Proteomes" id="UP001497457">
    <property type="component" value="Chromosome 22rd"/>
</dbReference>
<dbReference type="PANTHER" id="PTHR22765:SF348">
    <property type="entry name" value="OS09G0446275 PROTEIN"/>
    <property type="match status" value="1"/>
</dbReference>
<dbReference type="Proteomes" id="UP001497457">
    <property type="component" value="Unassembled WGS sequence"/>
</dbReference>
<name>A0ABC9GYD3_9POAL</name>
<accession>A0ABC9GYD3</accession>
<dbReference type="EMBL" id="CAXIPR030000981">
    <property type="protein sequence ID" value="CAM0147647.1"/>
    <property type="molecule type" value="Genomic_DNA"/>
</dbReference>
<gene>
    <name evidence="6" type="ORF">URODEC1_LOCUS121052</name>
    <name evidence="4" type="ORF">URODEC1_LOCUS57242</name>
    <name evidence="5" type="ORF">URODEC1_LOCUS58728</name>
</gene>
<dbReference type="InterPro" id="IPR051826">
    <property type="entry name" value="E3_ubiquitin-ligase_domain"/>
</dbReference>
<keyword evidence="7" id="KW-1185">Reference proteome</keyword>
<dbReference type="InterPro" id="IPR001841">
    <property type="entry name" value="Znf_RING"/>
</dbReference>
<sequence>MPMLAAVTCFARRRRMHCRASDAAAAPELIDQGQHQLGPAGDHRHRWRDRDEPAPVVDMPGRELTRPRAPPSGRQVGWRLPRDGGPAELGSRRRRHQATVAAGSEQEEARGQPGRQRSSAAVALKKAPAAAGGARAESGAASSPSSGASSPAAVFCAVCLEEVRRGEAALPCSHSYHPGCVLPWLAAHGACPCCRAAVPSPAGRRTTNL</sequence>
<dbReference type="EMBL" id="OZ075133">
    <property type="protein sequence ID" value="CAL4987233.1"/>
    <property type="molecule type" value="Genomic_DNA"/>
</dbReference>
<dbReference type="Pfam" id="PF13639">
    <property type="entry name" value="zf-RING_2"/>
    <property type="match status" value="1"/>
</dbReference>
<feature type="region of interest" description="Disordered" evidence="2">
    <location>
        <begin position="34"/>
        <end position="126"/>
    </location>
</feature>
<dbReference type="PROSITE" id="PS50089">
    <property type="entry name" value="ZF_RING_2"/>
    <property type="match status" value="1"/>
</dbReference>
<keyword evidence="1" id="KW-0479">Metal-binding</keyword>